<proteinExistence type="predicted"/>
<keyword evidence="3" id="KW-1185">Reference proteome</keyword>
<dbReference type="RefSeq" id="WP_379740763.1">
    <property type="nucleotide sequence ID" value="NZ_JBHSGW010000025.1"/>
</dbReference>
<keyword evidence="1" id="KW-0732">Signal</keyword>
<reference evidence="3" key="1">
    <citation type="journal article" date="2019" name="Int. J. Syst. Evol. Microbiol.">
        <title>The Global Catalogue of Microorganisms (GCM) 10K type strain sequencing project: providing services to taxonomists for standard genome sequencing and annotation.</title>
        <authorList>
            <consortium name="The Broad Institute Genomics Platform"/>
            <consortium name="The Broad Institute Genome Sequencing Center for Infectious Disease"/>
            <person name="Wu L."/>
            <person name="Ma J."/>
        </authorList>
    </citation>
    <scope>NUCLEOTIDE SEQUENCE [LARGE SCALE GENOMIC DNA]</scope>
    <source>
        <strain evidence="3">CCUG 50349</strain>
    </source>
</reference>
<evidence type="ECO:0008006" key="4">
    <source>
        <dbReference type="Google" id="ProtNLM"/>
    </source>
</evidence>
<evidence type="ECO:0000313" key="2">
    <source>
        <dbReference type="EMBL" id="MFC4740091.1"/>
    </source>
</evidence>
<dbReference type="PROSITE" id="PS51257">
    <property type="entry name" value="PROKAR_LIPOPROTEIN"/>
    <property type="match status" value="1"/>
</dbReference>
<feature type="signal peptide" evidence="1">
    <location>
        <begin position="1"/>
        <end position="21"/>
    </location>
</feature>
<organism evidence="2 3">
    <name type="scientific">Flavobacterium ponti</name>
    <dbReference type="NCBI Taxonomy" id="665133"/>
    <lineage>
        <taxon>Bacteria</taxon>
        <taxon>Pseudomonadati</taxon>
        <taxon>Bacteroidota</taxon>
        <taxon>Flavobacteriia</taxon>
        <taxon>Flavobacteriales</taxon>
        <taxon>Flavobacteriaceae</taxon>
        <taxon>Flavobacterium</taxon>
    </lineage>
</organism>
<evidence type="ECO:0000256" key="1">
    <source>
        <dbReference type="SAM" id="SignalP"/>
    </source>
</evidence>
<sequence>MKNISIILTLICLTIGQFSFACDCNSLEEFKTVAPTTEFVALVKVKKYLTYKNIYGEQVPISMEVEVVDIYKGEEKRRKLTIWGGDVNICRPLLTKFEEGKNYVIAFSKINLNSEGPTHKGEKSSDYIIEKCGERWLSVDDSKKTATNWMTEDPKYYDLKELKAFFRKE</sequence>
<dbReference type="EMBL" id="JBHSGW010000025">
    <property type="protein sequence ID" value="MFC4740091.1"/>
    <property type="molecule type" value="Genomic_DNA"/>
</dbReference>
<evidence type="ECO:0000313" key="3">
    <source>
        <dbReference type="Proteomes" id="UP001595885"/>
    </source>
</evidence>
<protein>
    <recommendedName>
        <fullName evidence="4">Tissue inhibitor of metalloproteinase</fullName>
    </recommendedName>
</protein>
<gene>
    <name evidence="2" type="ORF">ACFO3U_08795</name>
</gene>
<dbReference type="Proteomes" id="UP001595885">
    <property type="component" value="Unassembled WGS sequence"/>
</dbReference>
<accession>A0ABV9P4G8</accession>
<comment type="caution">
    <text evidence="2">The sequence shown here is derived from an EMBL/GenBank/DDBJ whole genome shotgun (WGS) entry which is preliminary data.</text>
</comment>
<feature type="chain" id="PRO_5046831666" description="Tissue inhibitor of metalloproteinase" evidence="1">
    <location>
        <begin position="22"/>
        <end position="169"/>
    </location>
</feature>
<name>A0ABV9P4G8_9FLAO</name>